<dbReference type="Proteomes" id="UP001159405">
    <property type="component" value="Unassembled WGS sequence"/>
</dbReference>
<evidence type="ECO:0000256" key="1">
    <source>
        <dbReference type="ARBA" id="ARBA00009995"/>
    </source>
</evidence>
<keyword evidence="4" id="KW-0812">Transmembrane</keyword>
<feature type="signal peptide" evidence="5">
    <location>
        <begin position="1"/>
        <end position="19"/>
    </location>
</feature>
<evidence type="ECO:0000313" key="7">
    <source>
        <dbReference type="Proteomes" id="UP001159405"/>
    </source>
</evidence>
<feature type="transmembrane region" description="Helical" evidence="4">
    <location>
        <begin position="1485"/>
        <end position="1505"/>
    </location>
</feature>
<dbReference type="InterPro" id="IPR002213">
    <property type="entry name" value="UDP_glucos_trans"/>
</dbReference>
<dbReference type="SUPFAM" id="SSF53756">
    <property type="entry name" value="UDP-Glycosyltransferase/glycogen phosphorylase"/>
    <property type="match status" value="4"/>
</dbReference>
<keyword evidence="7" id="KW-1185">Reference proteome</keyword>
<evidence type="ECO:0000256" key="3">
    <source>
        <dbReference type="ARBA" id="ARBA00022679"/>
    </source>
</evidence>
<feature type="transmembrane region" description="Helical" evidence="4">
    <location>
        <begin position="2005"/>
        <end position="2029"/>
    </location>
</feature>
<dbReference type="CDD" id="cd03784">
    <property type="entry name" value="GT1_Gtf-like"/>
    <property type="match status" value="4"/>
</dbReference>
<feature type="transmembrane region" description="Helical" evidence="4">
    <location>
        <begin position="471"/>
        <end position="495"/>
    </location>
</feature>
<feature type="transmembrane region" description="Helical" evidence="4">
    <location>
        <begin position="969"/>
        <end position="988"/>
    </location>
</feature>
<dbReference type="EMBL" id="CALNXK010000022">
    <property type="protein sequence ID" value="CAH3109986.1"/>
    <property type="molecule type" value="Genomic_DNA"/>
</dbReference>
<proteinExistence type="inferred from homology"/>
<feature type="transmembrane region" description="Helical" evidence="4">
    <location>
        <begin position="994"/>
        <end position="1014"/>
    </location>
</feature>
<comment type="similarity">
    <text evidence="1">Belongs to the UDP-glycosyltransferase family.</text>
</comment>
<feature type="transmembrane region" description="Helical" evidence="4">
    <location>
        <begin position="501"/>
        <end position="527"/>
    </location>
</feature>
<sequence length="2045" mass="228007">MMVAFQAALLFAFLSRCFAAKFVMFPMFGRSHYMILDKLGQELSERGHEVILFVGATAKYATNNPYVRFFNDSQTFSVHTPASGNRKTPLTLREEFTVLLTAQLSYCDEMLSNVELMKETNDADLVVGELWYLCSALVADKLSVPHVLISPATLSTPYTFALGLPAPLAYVPQINNDANKMSNIIDRGKNVLQWISLYWYYLQDLCSLYGKVKAKYNITSNKSIQETLGRADLIIGQMPFGLEHPRPVHPNTRVVGPFLPSPAKPLPKELEEFVGKAGDEGVIVVSFGSVLGDTAGLNGSLLQGMADAFSKLPQKIIWKMKLEGKLQVSVSDNVKLMSWLPQNDILGHPKTRLFICHAGLNGILESTYHGVPMILTPFFGDQFYNANTMKQSGVGEVVNLWSMSSEEFVSLIRKVLGDPSYRKMAKGISNSVKLLPRPPVKEAADWVEYTLALDGLPFLRPRGLDLPFYQLYLLDILLLAFFILFLTVFALRFLLKTVINLFTIMAALGTALLLSLVSGCFAAKFVMFPMFGRSHYMILNKLGQELSDRGHEVILFMGTTAKYAANNPHVRFFNDSKTFSTITSGKQNTPLSARQQFNILFTTQSSYCDEMLSDVELMKETNDANLVVGELWYLCSALVADKLSVPQVLISAAPLSTPSSFAVGMPAPPAYIPQISNNDNRMSNIIDRARNVLQLISLYWYYLQDFCPLYGNIKAKYNITPNKSIHETLGRADLIIGQIPFGLEHPRPVHPNTRVVGPFLPSPAKPLPKELEEFIGKDGDQDVILVSFGSILGEIAELNESLLQRMADAFSKLPQKVIWKMKLEGKLQVSVSDNVKLMSWLPQNDILGHPKTRLFIGHAGINGILESTYHGVPMILAPFFGDQFYNANTMKQSGLAEVVNLWSMSSEEFVSLIQKVLSDPSYRKMAKGISNSVKLLPRPPVKEAADWVEYTLAQGGLPFLRPRGLDLPFYQLYLLDILLLAFLVFTIMAALGTALLFSLVSGCFAAKFVMFPMFGRSHYMILNKLGQELSERGHEVILFVGTTAKYATNNPQVRFFNDSKTFSTITSGKQNKPSSAREQFNILFTTQSTCCDEMLSDMELMKETNDADLVVGELWYLCSALVADKLSVPHVLISAATFSTPTSFAVGLPAPLAYIPQISNNDNRISNIIDRGRNVLQWILLHWYYMQDFCPLYGNIKAKYNITPNKSIHETLGRADLIIGQIPFGLEHPRPVYPNTRVVGPFLPSPAKPLPKELEEFIGKDGDEDVILVSFGSILGEIAELNESLLQKMADAFSKLPQKVIWKMKLEGTLQVSVSDNVKLMSWLPQNDILGHPKTRLFIGHAGINGILESTYHGVPMILAPFFGDQFYNANTMKQSGLAEVVNLWSMSSEEFVSLIQKVLSDPRDRTETSRVAISCKNIKQLDLTALTIIFSFSYRRMAKGISNSVKLLPRPPVKEAADWVEYTLAQGGLPFLRPRGLDLPFYQLYLLDILLLAFLILFLTVFAFRFLLKAAINLLLAPAVSYFKILILTLGSIMAALRAALLFALLSGCFAAKLVMFPMFGQSHYMILNKLGQELSERGHEVILFVGTTAKYATNNPHVRFFNDSKTFSVHHPPTSGKQNTPLSARKQLAIHLTIQSSYCDEMLSDVDLMKKTNDADLVVGELWYLCSALVADKLSVPHVLISAATMSTPSSFAVGIPAPLAYIPQISNNDNRMSNIIDRGRNVLEWISLYWYYLQDFCPLYGNIKAKYNITPNKSIQETLGRADLIIGQMPFGLEHPRPVHPNTRVVGPFLPSPAKPLPKELEEFIGKDGDEDVILVSFGSILGDIAGLNESLLQRMADAFSKLPQKVIWKMKLEGKLQVSVSDNVKLMSWLPQNDILGHPKTRLFIGHAGLNGILESTYHGVPMILAPFFGDQFYNANTMKQSGLAEVVNWWSMSSEEFVSLIQKVLSDSSYHEMAKGISNSVKRLPRPPVKEAADWVEYTLALGGLPFLRPRGLDLPFYQLYLLDILLVAFIILLLTVLAVMFLLKVVNHFLAPVTKEKSS</sequence>
<keyword evidence="3" id="KW-0808">Transferase</keyword>
<reference evidence="6 7" key="1">
    <citation type="submission" date="2022-05" db="EMBL/GenBank/DDBJ databases">
        <authorList>
            <consortium name="Genoscope - CEA"/>
            <person name="William W."/>
        </authorList>
    </citation>
    <scope>NUCLEOTIDE SEQUENCE [LARGE SCALE GENOMIC DNA]</scope>
</reference>
<evidence type="ECO:0000256" key="2">
    <source>
        <dbReference type="ARBA" id="ARBA00022676"/>
    </source>
</evidence>
<keyword evidence="5" id="KW-0732">Signal</keyword>
<comment type="caution">
    <text evidence="6">The sequence shown here is derived from an EMBL/GenBank/DDBJ whole genome shotgun (WGS) entry which is preliminary data.</text>
</comment>
<dbReference type="InterPro" id="IPR050271">
    <property type="entry name" value="UDP-glycosyltransferase"/>
</dbReference>
<evidence type="ECO:0000256" key="5">
    <source>
        <dbReference type="SAM" id="SignalP"/>
    </source>
</evidence>
<dbReference type="PANTHER" id="PTHR48043">
    <property type="entry name" value="EG:EG0003.4 PROTEIN-RELATED"/>
    <property type="match status" value="1"/>
</dbReference>
<keyword evidence="4" id="KW-0472">Membrane</keyword>
<organism evidence="6 7">
    <name type="scientific">Porites lobata</name>
    <dbReference type="NCBI Taxonomy" id="104759"/>
    <lineage>
        <taxon>Eukaryota</taxon>
        <taxon>Metazoa</taxon>
        <taxon>Cnidaria</taxon>
        <taxon>Anthozoa</taxon>
        <taxon>Hexacorallia</taxon>
        <taxon>Scleractinia</taxon>
        <taxon>Fungiina</taxon>
        <taxon>Poritidae</taxon>
        <taxon>Porites</taxon>
    </lineage>
</organism>
<protein>
    <recommendedName>
        <fullName evidence="8">UDP-glycosyltransferase</fullName>
    </recommendedName>
</protein>
<evidence type="ECO:0000313" key="6">
    <source>
        <dbReference type="EMBL" id="CAH3109986.1"/>
    </source>
</evidence>
<feature type="transmembrane region" description="Helical" evidence="4">
    <location>
        <begin position="1511"/>
        <end position="1534"/>
    </location>
</feature>
<accession>A0ABN8NJH7</accession>
<evidence type="ECO:0008006" key="8">
    <source>
        <dbReference type="Google" id="ProtNLM"/>
    </source>
</evidence>
<dbReference type="Gene3D" id="3.40.50.2000">
    <property type="entry name" value="Glycogen Phosphorylase B"/>
    <property type="match status" value="8"/>
</dbReference>
<feature type="chain" id="PRO_5045318604" description="UDP-glycosyltransferase" evidence="5">
    <location>
        <begin position="20"/>
        <end position="2045"/>
    </location>
</feature>
<dbReference type="Pfam" id="PF00201">
    <property type="entry name" value="UDPGT"/>
    <property type="match status" value="5"/>
</dbReference>
<keyword evidence="4" id="KW-1133">Transmembrane helix</keyword>
<keyword evidence="2" id="KW-0328">Glycosyltransferase</keyword>
<evidence type="ECO:0000256" key="4">
    <source>
        <dbReference type="SAM" id="Phobius"/>
    </source>
</evidence>
<dbReference type="PANTHER" id="PTHR48043:SF145">
    <property type="entry name" value="FI06409P-RELATED"/>
    <property type="match status" value="1"/>
</dbReference>
<gene>
    <name evidence="6" type="ORF">PLOB_00018937</name>
</gene>
<name>A0ABN8NJH7_9CNID</name>